<dbReference type="PROSITE" id="PS51257">
    <property type="entry name" value="PROKAR_LIPOPROTEIN"/>
    <property type="match status" value="1"/>
</dbReference>
<dbReference type="Proteomes" id="UP001642464">
    <property type="component" value="Unassembled WGS sequence"/>
</dbReference>
<protein>
    <submittedName>
        <fullName evidence="3">Uncharacterized protein</fullName>
    </submittedName>
</protein>
<evidence type="ECO:0000256" key="1">
    <source>
        <dbReference type="SAM" id="MobiDB-lite"/>
    </source>
</evidence>
<comment type="caution">
    <text evidence="3">The sequence shown here is derived from an EMBL/GenBank/DDBJ whole genome shotgun (WGS) entry which is preliminary data.</text>
</comment>
<keyword evidence="2" id="KW-0472">Membrane</keyword>
<feature type="region of interest" description="Disordered" evidence="1">
    <location>
        <begin position="137"/>
        <end position="179"/>
    </location>
</feature>
<reference evidence="3 4" key="1">
    <citation type="submission" date="2024-02" db="EMBL/GenBank/DDBJ databases">
        <authorList>
            <person name="Chen Y."/>
            <person name="Shah S."/>
            <person name="Dougan E. K."/>
            <person name="Thang M."/>
            <person name="Chan C."/>
        </authorList>
    </citation>
    <scope>NUCLEOTIDE SEQUENCE [LARGE SCALE GENOMIC DNA]</scope>
</reference>
<evidence type="ECO:0000313" key="4">
    <source>
        <dbReference type="Proteomes" id="UP001642464"/>
    </source>
</evidence>
<evidence type="ECO:0000256" key="2">
    <source>
        <dbReference type="SAM" id="Phobius"/>
    </source>
</evidence>
<organism evidence="3 4">
    <name type="scientific">Durusdinium trenchii</name>
    <dbReference type="NCBI Taxonomy" id="1381693"/>
    <lineage>
        <taxon>Eukaryota</taxon>
        <taxon>Sar</taxon>
        <taxon>Alveolata</taxon>
        <taxon>Dinophyceae</taxon>
        <taxon>Suessiales</taxon>
        <taxon>Symbiodiniaceae</taxon>
        <taxon>Durusdinium</taxon>
    </lineage>
</organism>
<feature type="transmembrane region" description="Helical" evidence="2">
    <location>
        <begin position="12"/>
        <end position="33"/>
    </location>
</feature>
<keyword evidence="2" id="KW-0812">Transmembrane</keyword>
<keyword evidence="2" id="KW-1133">Transmembrane helix</keyword>
<proteinExistence type="predicted"/>
<keyword evidence="4" id="KW-1185">Reference proteome</keyword>
<dbReference type="EMBL" id="CAXAMM010016797">
    <property type="protein sequence ID" value="CAK9039843.1"/>
    <property type="molecule type" value="Genomic_DNA"/>
</dbReference>
<sequence length="222" mass="22712">MKRRRDIDWVDVGLIFALILLLAAFIFGCLVVLTPKPHAADGAMGGGHEIPTSLIPTPTPATVEWQSQPSPRAAGQIESRRATAQAVVQIESRPAMARAAAPERASLRETPTALAMGTGAISTTSAWALAMGTAGQSKPASGMGTACRPKGGAVARASPIARKEAGQATARDAEGKGCPRMEGAATARIPADLIARPTLAVDLASLMAPTAAADHVLPTPKA</sequence>
<evidence type="ECO:0000313" key="3">
    <source>
        <dbReference type="EMBL" id="CAK9039843.1"/>
    </source>
</evidence>
<name>A0ABP0LMF4_9DINO</name>
<gene>
    <name evidence="3" type="ORF">SCF082_LOCUS23272</name>
</gene>
<accession>A0ABP0LMF4</accession>
<feature type="compositionally biased region" description="Basic and acidic residues" evidence="1">
    <location>
        <begin position="161"/>
        <end position="179"/>
    </location>
</feature>